<proteinExistence type="predicted"/>
<dbReference type="EMBL" id="PP944851">
    <property type="protein sequence ID" value="XDJ02190.1"/>
    <property type="molecule type" value="Genomic_DNA"/>
</dbReference>
<keyword evidence="1" id="KW-0472">Membrane</keyword>
<evidence type="ECO:0000256" key="1">
    <source>
        <dbReference type="SAM" id="Phobius"/>
    </source>
</evidence>
<evidence type="ECO:0008006" key="3">
    <source>
        <dbReference type="Google" id="ProtNLM"/>
    </source>
</evidence>
<name>A0AB39C6I6_9CAUD</name>
<accession>A0AB39C6I6</accession>
<evidence type="ECO:0000313" key="2">
    <source>
        <dbReference type="EMBL" id="XDJ02190.1"/>
    </source>
</evidence>
<sequence>MKKYIKLGAAVLILLIGVAVWLIEFILPFVLLKWAL</sequence>
<feature type="transmembrane region" description="Helical" evidence="1">
    <location>
        <begin position="7"/>
        <end position="31"/>
    </location>
</feature>
<organism evidence="2">
    <name type="scientific">Enterococcus phage PMBT56</name>
    <dbReference type="NCBI Taxonomy" id="3229530"/>
    <lineage>
        <taxon>Viruses</taxon>
        <taxon>Duplodnaviria</taxon>
        <taxon>Heunggongvirae</taxon>
        <taxon>Uroviricota</taxon>
        <taxon>Caudoviricetes</taxon>
        <taxon>Saphexavirus</taxon>
    </lineage>
</organism>
<protein>
    <recommendedName>
        <fullName evidence="3">AI-2E family transporter</fullName>
    </recommendedName>
</protein>
<keyword evidence="1" id="KW-0812">Transmembrane</keyword>
<keyword evidence="1" id="KW-1133">Transmembrane helix</keyword>
<reference evidence="2" key="1">
    <citation type="submission" date="2024-06" db="EMBL/GenBank/DDBJ databases">
        <title>This phage originates from the Bacteriophage catalogue of the Bacteriophage Competence Centre, Department of Microbiology und Biotechnology, Max Rubner-Institut, Kiel, Germany.</title>
        <authorList>
            <person name="Sprotte S."/>
            <person name="Brinks E."/>
            <person name="Hille F."/>
        </authorList>
    </citation>
    <scope>NUCLEOTIDE SEQUENCE</scope>
</reference>